<feature type="region of interest" description="Disordered" evidence="1">
    <location>
        <begin position="1"/>
        <end position="32"/>
    </location>
</feature>
<evidence type="ECO:0000256" key="1">
    <source>
        <dbReference type="SAM" id="MobiDB-lite"/>
    </source>
</evidence>
<dbReference type="InterPro" id="IPR036412">
    <property type="entry name" value="HAD-like_sf"/>
</dbReference>
<dbReference type="Proteomes" id="UP000184267">
    <property type="component" value="Unassembled WGS sequence"/>
</dbReference>
<keyword evidence="3" id="KW-1185">Reference proteome</keyword>
<dbReference type="OrthoDB" id="19045at2759"/>
<evidence type="ECO:0000313" key="3">
    <source>
        <dbReference type="Proteomes" id="UP000184267"/>
    </source>
</evidence>
<dbReference type="FunFam" id="3.40.50.300:FF:000737">
    <property type="entry name" value="Bifunctional polynucleotide phosphatase/kinase"/>
    <property type="match status" value="1"/>
</dbReference>
<dbReference type="SUPFAM" id="SSF56784">
    <property type="entry name" value="HAD-like"/>
    <property type="match status" value="1"/>
</dbReference>
<proteinExistence type="predicted"/>
<dbReference type="InterPro" id="IPR013954">
    <property type="entry name" value="PNK3P"/>
</dbReference>
<dbReference type="Gene3D" id="3.40.50.300">
    <property type="entry name" value="P-loop containing nucleotide triphosphate hydrolases"/>
    <property type="match status" value="1"/>
</dbReference>
<dbReference type="GO" id="GO:0003690">
    <property type="term" value="F:double-stranded DNA binding"/>
    <property type="evidence" value="ECO:0007669"/>
    <property type="project" value="TreeGrafter"/>
</dbReference>
<organism evidence="2 3">
    <name type="scientific">Trametes pubescens</name>
    <name type="common">White-rot fungus</name>
    <dbReference type="NCBI Taxonomy" id="154538"/>
    <lineage>
        <taxon>Eukaryota</taxon>
        <taxon>Fungi</taxon>
        <taxon>Dikarya</taxon>
        <taxon>Basidiomycota</taxon>
        <taxon>Agaricomycotina</taxon>
        <taxon>Agaricomycetes</taxon>
        <taxon>Polyporales</taxon>
        <taxon>Polyporaceae</taxon>
        <taxon>Trametes</taxon>
    </lineage>
</organism>
<dbReference type="Pfam" id="PF08645">
    <property type="entry name" value="PNK3P"/>
    <property type="match status" value="1"/>
</dbReference>
<dbReference type="AlphaFoldDB" id="A0A1M2W300"/>
<dbReference type="GO" id="GO:0006281">
    <property type="term" value="P:DNA repair"/>
    <property type="evidence" value="ECO:0007669"/>
    <property type="project" value="TreeGrafter"/>
</dbReference>
<name>A0A1M2W300_TRAPU</name>
<dbReference type="PANTHER" id="PTHR12083:SF9">
    <property type="entry name" value="BIFUNCTIONAL POLYNUCLEOTIDE PHOSPHATASE_KINASE"/>
    <property type="match status" value="1"/>
</dbReference>
<gene>
    <name evidence="2" type="ORF">TRAPUB_9330</name>
</gene>
<dbReference type="InterPro" id="IPR006549">
    <property type="entry name" value="HAD-SF_hydro_IIIA"/>
</dbReference>
<sequence length="427" mass="47113">MSKAGKGSTRKRARESPEPGPSPKAQKLFPLFDKSRSAETPSAFRWLAPALGPRRSCLHAVNGDPKPSAKVAAFDLDGCLIQGTFAKKGAPPSFEWWRPIVPKKLKQAHDEGYSIVVITNQALRTQALIDAWKKKIPLIANALADVPFRLFAATEKDGYRKPIPGIWYELERIFAQDGVHIDLAASFFIGDAAGRPNDHSSTDRKLALNIGIPFQTPEEYFLGLPAAKYTLPGFNVSSLPTDAPRIELAEPPLLPAPSSPEVVVFVGYPALGKTSFFRAHFGDAGYVHVNQDTLKTRDKCVKAAEQALADGHSVVVDNTNRDKATRKHYIALAKKHKVPARCIYFAGSIELAWHNNLFRAFALPPALAAAEPKRDLVPYGAFTGFRADFEEPEVAEGFVEVRTVNFVFEGDEEARRRWGMWLQIDGK</sequence>
<dbReference type="PANTHER" id="PTHR12083">
    <property type="entry name" value="BIFUNCTIONAL POLYNUCLEOTIDE PHOSPHATASE/KINASE"/>
    <property type="match status" value="1"/>
</dbReference>
<keyword evidence="2" id="KW-0418">Kinase</keyword>
<dbReference type="NCBIfam" id="TIGR01662">
    <property type="entry name" value="HAD-SF-IIIA"/>
    <property type="match status" value="1"/>
</dbReference>
<dbReference type="GO" id="GO:0046404">
    <property type="term" value="F:ATP-dependent polydeoxyribonucleotide 5'-hydroxyl-kinase activity"/>
    <property type="evidence" value="ECO:0007669"/>
    <property type="project" value="TreeGrafter"/>
</dbReference>
<dbReference type="SUPFAM" id="SSF52540">
    <property type="entry name" value="P-loop containing nucleoside triphosphate hydrolases"/>
    <property type="match status" value="1"/>
</dbReference>
<dbReference type="GO" id="GO:0046403">
    <property type="term" value="F:polynucleotide 3'-phosphatase activity"/>
    <property type="evidence" value="ECO:0007669"/>
    <property type="project" value="TreeGrafter"/>
</dbReference>
<comment type="caution">
    <text evidence="2">The sequence shown here is derived from an EMBL/GenBank/DDBJ whole genome shotgun (WGS) entry which is preliminary data.</text>
</comment>
<dbReference type="Pfam" id="PF13671">
    <property type="entry name" value="AAA_33"/>
    <property type="match status" value="1"/>
</dbReference>
<dbReference type="Gene3D" id="3.40.50.1000">
    <property type="entry name" value="HAD superfamily/HAD-like"/>
    <property type="match status" value="1"/>
</dbReference>
<reference evidence="2 3" key="1">
    <citation type="submission" date="2016-10" db="EMBL/GenBank/DDBJ databases">
        <title>Genome sequence of the basidiomycete white-rot fungus Trametes pubescens.</title>
        <authorList>
            <person name="Makela M.R."/>
            <person name="Granchi Z."/>
            <person name="Peng M."/>
            <person name="De Vries R.P."/>
            <person name="Grigoriev I."/>
            <person name="Riley R."/>
            <person name="Hilden K."/>
        </authorList>
    </citation>
    <scope>NUCLEOTIDE SEQUENCE [LARGE SCALE GENOMIC DNA]</scope>
    <source>
        <strain evidence="2 3">FBCC735</strain>
    </source>
</reference>
<dbReference type="InterPro" id="IPR023214">
    <property type="entry name" value="HAD_sf"/>
</dbReference>
<dbReference type="NCBIfam" id="TIGR01664">
    <property type="entry name" value="DNA-3'-Pase"/>
    <property type="match status" value="1"/>
</dbReference>
<keyword evidence="2" id="KW-0808">Transferase</keyword>
<dbReference type="STRING" id="154538.A0A1M2W300"/>
<evidence type="ECO:0000313" key="2">
    <source>
        <dbReference type="EMBL" id="OJT14219.1"/>
    </source>
</evidence>
<dbReference type="EMBL" id="MNAD01000321">
    <property type="protein sequence ID" value="OJT14219.1"/>
    <property type="molecule type" value="Genomic_DNA"/>
</dbReference>
<accession>A0A1M2W300</accession>
<dbReference type="OMA" id="AADWKWW"/>
<dbReference type="InterPro" id="IPR027417">
    <property type="entry name" value="P-loop_NTPase"/>
</dbReference>
<protein>
    <submittedName>
        <fullName evidence="2">Bifunctional polynucleotide phosphatase/kinase</fullName>
    </submittedName>
</protein>
<dbReference type="InterPro" id="IPR006551">
    <property type="entry name" value="Polynucleotide_phosphatase"/>
</dbReference>